<name>A0A7G9G9P2_9FIRM</name>
<evidence type="ECO:0000313" key="3">
    <source>
        <dbReference type="Proteomes" id="UP000515860"/>
    </source>
</evidence>
<evidence type="ECO:0000256" key="1">
    <source>
        <dbReference type="SAM" id="Coils"/>
    </source>
</evidence>
<evidence type="ECO:0000313" key="2">
    <source>
        <dbReference type="EMBL" id="QNM07524.1"/>
    </source>
</evidence>
<dbReference type="Proteomes" id="UP000515860">
    <property type="component" value="Chromosome"/>
</dbReference>
<dbReference type="Gene3D" id="1.20.5.620">
    <property type="entry name" value="F1F0 ATP synthase subunit B, membrane domain"/>
    <property type="match status" value="1"/>
</dbReference>
<dbReference type="AlphaFoldDB" id="A0A7G9G9P2"/>
<dbReference type="EMBL" id="CP060635">
    <property type="protein sequence ID" value="QNM07524.1"/>
    <property type="molecule type" value="Genomic_DNA"/>
</dbReference>
<organism evidence="2 3">
    <name type="scientific">Wansuia hejianensis</name>
    <dbReference type="NCBI Taxonomy" id="2763667"/>
    <lineage>
        <taxon>Bacteria</taxon>
        <taxon>Bacillati</taxon>
        <taxon>Bacillota</taxon>
        <taxon>Clostridia</taxon>
        <taxon>Lachnospirales</taxon>
        <taxon>Lachnospiraceae</taxon>
        <taxon>Wansuia</taxon>
    </lineage>
</organism>
<keyword evidence="1" id="KW-0175">Coiled coil</keyword>
<feature type="coiled-coil region" evidence="1">
    <location>
        <begin position="45"/>
        <end position="79"/>
    </location>
</feature>
<proteinExistence type="predicted"/>
<sequence length="230" mass="26527">MAGNGNEEMFKTTLMGGFDKDDVLRQVQKMKDEAYAEKSKLLLVLKGKDKKIAELTNRMALKEAEIERLERDIREKYQSYIDNYEMISQLVFDAKVRSDRMISEAKAESERILGEAQATAQKCLDSVQHEVDDKLSEGKKKYVAVQEELNDIVELINQVQRRFMQSYKSVHAIVSTMPESLQDLEDEMEEDLIQSQPLEAIEDSLDEEDSLEDQAQLDEKLADLLHDEEE</sequence>
<dbReference type="KEGG" id="whj:H9Q79_11365"/>
<gene>
    <name evidence="2" type="ORF">H9Q79_11365</name>
</gene>
<accession>A0A7G9G9P2</accession>
<dbReference type="RefSeq" id="WP_118642842.1">
    <property type="nucleotide sequence ID" value="NZ_CP060635.1"/>
</dbReference>
<reference evidence="2 3" key="1">
    <citation type="submission" date="2020-08" db="EMBL/GenBank/DDBJ databases">
        <authorList>
            <person name="Liu C."/>
            <person name="Sun Q."/>
        </authorList>
    </citation>
    <scope>NUCLEOTIDE SEQUENCE [LARGE SCALE GENOMIC DNA]</scope>
    <source>
        <strain evidence="2 3">NSJ-29</strain>
    </source>
</reference>
<keyword evidence="3" id="KW-1185">Reference proteome</keyword>
<protein>
    <submittedName>
        <fullName evidence="2">Uncharacterized protein</fullName>
    </submittedName>
</protein>